<keyword evidence="2" id="KW-1185">Reference proteome</keyword>
<comment type="caution">
    <text evidence="1">The sequence shown here is derived from an EMBL/GenBank/DDBJ whole genome shotgun (WGS) entry which is preliminary data.</text>
</comment>
<sequence length="112" mass="13028">MVEQLFGAIPPVVAQQAAQRKEPFMLKLVWLRDRVCQMPPTNDPETVRQYSQCYIMLLIGGYLSTVSVYNLVHVRWLPLLRDFAECRALSWRSAVQVWTYQSLCLAEHPFLT</sequence>
<gene>
    <name evidence="1" type="ORF">Ahy_A05g024156</name>
</gene>
<evidence type="ECO:0008006" key="3">
    <source>
        <dbReference type="Google" id="ProtNLM"/>
    </source>
</evidence>
<reference evidence="1 2" key="1">
    <citation type="submission" date="2019-01" db="EMBL/GenBank/DDBJ databases">
        <title>Sequencing of cultivated peanut Arachis hypogaea provides insights into genome evolution and oil improvement.</title>
        <authorList>
            <person name="Chen X."/>
        </authorList>
    </citation>
    <scope>NUCLEOTIDE SEQUENCE [LARGE SCALE GENOMIC DNA]</scope>
    <source>
        <strain evidence="2">cv. Fuhuasheng</strain>
        <tissue evidence="1">Leaves</tissue>
    </source>
</reference>
<dbReference type="EMBL" id="SDMP01000005">
    <property type="protein sequence ID" value="RYR58399.1"/>
    <property type="molecule type" value="Genomic_DNA"/>
</dbReference>
<dbReference type="InterPro" id="IPR044824">
    <property type="entry name" value="MAIN-like"/>
</dbReference>
<protein>
    <recommendedName>
        <fullName evidence="3">Aminotransferase-like plant mobile domain-containing protein</fullName>
    </recommendedName>
</protein>
<accession>A0A445D5C6</accession>
<dbReference type="Proteomes" id="UP000289738">
    <property type="component" value="Chromosome A05"/>
</dbReference>
<dbReference type="PANTHER" id="PTHR46033">
    <property type="entry name" value="PROTEIN MAIN-LIKE 2"/>
    <property type="match status" value="1"/>
</dbReference>
<name>A0A445D5C6_ARAHY</name>
<dbReference type="PANTHER" id="PTHR46033:SF8">
    <property type="entry name" value="PROTEIN MAINTENANCE OF MERISTEMS-LIKE"/>
    <property type="match status" value="1"/>
</dbReference>
<proteinExistence type="predicted"/>
<dbReference type="GO" id="GO:0010073">
    <property type="term" value="P:meristem maintenance"/>
    <property type="evidence" value="ECO:0007669"/>
    <property type="project" value="InterPro"/>
</dbReference>
<evidence type="ECO:0000313" key="1">
    <source>
        <dbReference type="EMBL" id="RYR58399.1"/>
    </source>
</evidence>
<organism evidence="1 2">
    <name type="scientific">Arachis hypogaea</name>
    <name type="common">Peanut</name>
    <dbReference type="NCBI Taxonomy" id="3818"/>
    <lineage>
        <taxon>Eukaryota</taxon>
        <taxon>Viridiplantae</taxon>
        <taxon>Streptophyta</taxon>
        <taxon>Embryophyta</taxon>
        <taxon>Tracheophyta</taxon>
        <taxon>Spermatophyta</taxon>
        <taxon>Magnoliopsida</taxon>
        <taxon>eudicotyledons</taxon>
        <taxon>Gunneridae</taxon>
        <taxon>Pentapetalae</taxon>
        <taxon>rosids</taxon>
        <taxon>fabids</taxon>
        <taxon>Fabales</taxon>
        <taxon>Fabaceae</taxon>
        <taxon>Papilionoideae</taxon>
        <taxon>50 kb inversion clade</taxon>
        <taxon>dalbergioids sensu lato</taxon>
        <taxon>Dalbergieae</taxon>
        <taxon>Pterocarpus clade</taxon>
        <taxon>Arachis</taxon>
    </lineage>
</organism>
<evidence type="ECO:0000313" key="2">
    <source>
        <dbReference type="Proteomes" id="UP000289738"/>
    </source>
</evidence>
<dbReference type="AlphaFoldDB" id="A0A445D5C6"/>